<evidence type="ECO:0000259" key="2">
    <source>
        <dbReference type="Pfam" id="PF22893"/>
    </source>
</evidence>
<proteinExistence type="predicted"/>
<evidence type="ECO:0000313" key="3">
    <source>
        <dbReference type="EMBL" id="TEB31994.1"/>
    </source>
</evidence>
<dbReference type="InterPro" id="IPR054464">
    <property type="entry name" value="ULD_fung"/>
</dbReference>
<feature type="compositionally biased region" description="Polar residues" evidence="1">
    <location>
        <begin position="30"/>
        <end position="48"/>
    </location>
</feature>
<feature type="domain" description="Ubiquitin-like" evidence="2">
    <location>
        <begin position="212"/>
        <end position="299"/>
    </location>
</feature>
<dbReference type="Proteomes" id="UP000298030">
    <property type="component" value="Unassembled WGS sequence"/>
</dbReference>
<name>A0A4Y7TDF9_COPMI</name>
<accession>A0A4Y7TDF9</accession>
<reference evidence="3 4" key="1">
    <citation type="journal article" date="2019" name="Nat. Ecol. Evol.">
        <title>Megaphylogeny resolves global patterns of mushroom evolution.</title>
        <authorList>
            <person name="Varga T."/>
            <person name="Krizsan K."/>
            <person name="Foldi C."/>
            <person name="Dima B."/>
            <person name="Sanchez-Garcia M."/>
            <person name="Sanchez-Ramirez S."/>
            <person name="Szollosi G.J."/>
            <person name="Szarkandi J.G."/>
            <person name="Papp V."/>
            <person name="Albert L."/>
            <person name="Andreopoulos W."/>
            <person name="Angelini C."/>
            <person name="Antonin V."/>
            <person name="Barry K.W."/>
            <person name="Bougher N.L."/>
            <person name="Buchanan P."/>
            <person name="Buyck B."/>
            <person name="Bense V."/>
            <person name="Catcheside P."/>
            <person name="Chovatia M."/>
            <person name="Cooper J."/>
            <person name="Damon W."/>
            <person name="Desjardin D."/>
            <person name="Finy P."/>
            <person name="Geml J."/>
            <person name="Haridas S."/>
            <person name="Hughes K."/>
            <person name="Justo A."/>
            <person name="Karasinski D."/>
            <person name="Kautmanova I."/>
            <person name="Kiss B."/>
            <person name="Kocsube S."/>
            <person name="Kotiranta H."/>
            <person name="LaButti K.M."/>
            <person name="Lechner B.E."/>
            <person name="Liimatainen K."/>
            <person name="Lipzen A."/>
            <person name="Lukacs Z."/>
            <person name="Mihaltcheva S."/>
            <person name="Morgado L.N."/>
            <person name="Niskanen T."/>
            <person name="Noordeloos M.E."/>
            <person name="Ohm R.A."/>
            <person name="Ortiz-Santana B."/>
            <person name="Ovrebo C."/>
            <person name="Racz N."/>
            <person name="Riley R."/>
            <person name="Savchenko A."/>
            <person name="Shiryaev A."/>
            <person name="Soop K."/>
            <person name="Spirin V."/>
            <person name="Szebenyi C."/>
            <person name="Tomsovsky M."/>
            <person name="Tulloss R.E."/>
            <person name="Uehling J."/>
            <person name="Grigoriev I.V."/>
            <person name="Vagvolgyi C."/>
            <person name="Papp T."/>
            <person name="Martin F.M."/>
            <person name="Miettinen O."/>
            <person name="Hibbett D.S."/>
            <person name="Nagy L.G."/>
        </authorList>
    </citation>
    <scope>NUCLEOTIDE SEQUENCE [LARGE SCALE GENOMIC DNA]</scope>
    <source>
        <strain evidence="3 4">FP101781</strain>
    </source>
</reference>
<sequence length="310" mass="33906">MPSSSCRSRGARWPSLRQDIERPLEGSACATPSSYPTSIDTNIGSSFSLERPPSTKRRLSLGGGEDSALGEGSKRPRLHSPTLPAFRNAKGHSYEAPTSPPAPHQAYNAQTRFGEDIDDHDGDTGAVGLHLDRNTTISFTSGVACTPTPTNSTGVPQAIQHFFENASNITIGRDFLVNIAGSANDQQVQLLVQLLQANLAQRGLSQPVGYTRENGVRIVDALGDELVLPPSIMRQYSVTSVTVSRVCWLIPLKDVHELMLKHFWGKLGEERVVENRYCIVTERNGALVQPENWERLGRGGEGYMPAMWQD</sequence>
<gene>
    <name evidence="3" type="ORF">FA13DRAFT_1791266</name>
</gene>
<organism evidence="3 4">
    <name type="scientific">Coprinellus micaceus</name>
    <name type="common">Glistening ink-cap mushroom</name>
    <name type="synonym">Coprinus micaceus</name>
    <dbReference type="NCBI Taxonomy" id="71717"/>
    <lineage>
        <taxon>Eukaryota</taxon>
        <taxon>Fungi</taxon>
        <taxon>Dikarya</taxon>
        <taxon>Basidiomycota</taxon>
        <taxon>Agaricomycotina</taxon>
        <taxon>Agaricomycetes</taxon>
        <taxon>Agaricomycetidae</taxon>
        <taxon>Agaricales</taxon>
        <taxon>Agaricineae</taxon>
        <taxon>Psathyrellaceae</taxon>
        <taxon>Coprinellus</taxon>
    </lineage>
</organism>
<evidence type="ECO:0000256" key="1">
    <source>
        <dbReference type="SAM" id="MobiDB-lite"/>
    </source>
</evidence>
<comment type="caution">
    <text evidence="3">The sequence shown here is derived from an EMBL/GenBank/DDBJ whole genome shotgun (WGS) entry which is preliminary data.</text>
</comment>
<dbReference type="AlphaFoldDB" id="A0A4Y7TDF9"/>
<protein>
    <recommendedName>
        <fullName evidence="2">Ubiquitin-like domain-containing protein</fullName>
    </recommendedName>
</protein>
<keyword evidence="4" id="KW-1185">Reference proteome</keyword>
<evidence type="ECO:0000313" key="4">
    <source>
        <dbReference type="Proteomes" id="UP000298030"/>
    </source>
</evidence>
<feature type="region of interest" description="Disordered" evidence="1">
    <location>
        <begin position="1"/>
        <end position="105"/>
    </location>
</feature>
<dbReference type="Pfam" id="PF22893">
    <property type="entry name" value="ULD_2"/>
    <property type="match status" value="1"/>
</dbReference>
<dbReference type="OrthoDB" id="3052670at2759"/>
<dbReference type="EMBL" id="QPFP01000017">
    <property type="protein sequence ID" value="TEB31994.1"/>
    <property type="molecule type" value="Genomic_DNA"/>
</dbReference>